<dbReference type="InterPro" id="IPR008274">
    <property type="entry name" value="AldOxase/xan_DH_MoCoBD1"/>
</dbReference>
<evidence type="ECO:0000256" key="2">
    <source>
        <dbReference type="ARBA" id="ARBA00023002"/>
    </source>
</evidence>
<dbReference type="GO" id="GO:0016491">
    <property type="term" value="F:oxidoreductase activity"/>
    <property type="evidence" value="ECO:0007669"/>
    <property type="project" value="UniProtKB-KW"/>
</dbReference>
<dbReference type="InterPro" id="IPR037165">
    <property type="entry name" value="AldOxase/xan_DH_Mopterin-bd_sf"/>
</dbReference>
<dbReference type="Proteomes" id="UP000237662">
    <property type="component" value="Unassembled WGS sequence"/>
</dbReference>
<proteinExistence type="predicted"/>
<dbReference type="AlphaFoldDB" id="A0A2S6I032"/>
<dbReference type="Gene3D" id="3.30.365.10">
    <property type="entry name" value="Aldehyde oxidase/xanthine dehydrogenase, molybdopterin binding domain"/>
    <property type="match status" value="4"/>
</dbReference>
<dbReference type="PANTHER" id="PTHR11908:SF132">
    <property type="entry name" value="ALDEHYDE OXIDASE 1-RELATED"/>
    <property type="match status" value="1"/>
</dbReference>
<dbReference type="InterPro" id="IPR000674">
    <property type="entry name" value="Ald_Oxase/Xan_DH_a/b"/>
</dbReference>
<evidence type="ECO:0000259" key="3">
    <source>
        <dbReference type="SMART" id="SM01008"/>
    </source>
</evidence>
<dbReference type="InterPro" id="IPR016208">
    <property type="entry name" value="Ald_Oxase/xanthine_DH-like"/>
</dbReference>
<evidence type="ECO:0000256" key="1">
    <source>
        <dbReference type="ARBA" id="ARBA00022505"/>
    </source>
</evidence>
<dbReference type="RefSeq" id="WP_104421558.1">
    <property type="nucleotide sequence ID" value="NZ_PTJC01000008.1"/>
</dbReference>
<gene>
    <name evidence="4" type="ORF">CLV84_3991</name>
</gene>
<accession>A0A2S6I032</accession>
<keyword evidence="5" id="KW-1185">Reference proteome</keyword>
<dbReference type="SUPFAM" id="SSF54665">
    <property type="entry name" value="CO dehydrogenase molybdoprotein N-domain-like"/>
    <property type="match status" value="1"/>
</dbReference>
<organism evidence="4 5">
    <name type="scientific">Neolewinella xylanilytica</name>
    <dbReference type="NCBI Taxonomy" id="1514080"/>
    <lineage>
        <taxon>Bacteria</taxon>
        <taxon>Pseudomonadati</taxon>
        <taxon>Bacteroidota</taxon>
        <taxon>Saprospiria</taxon>
        <taxon>Saprospirales</taxon>
        <taxon>Lewinellaceae</taxon>
        <taxon>Neolewinella</taxon>
    </lineage>
</organism>
<feature type="domain" description="Aldehyde oxidase/xanthine dehydrogenase a/b hammerhead" evidence="3">
    <location>
        <begin position="27"/>
        <end position="139"/>
    </location>
</feature>
<dbReference type="OrthoDB" id="9767994at2"/>
<dbReference type="SMART" id="SM01008">
    <property type="entry name" value="Ald_Xan_dh_C"/>
    <property type="match status" value="1"/>
</dbReference>
<dbReference type="Pfam" id="PF20256">
    <property type="entry name" value="MoCoBD_2"/>
    <property type="match status" value="1"/>
</dbReference>
<protein>
    <submittedName>
        <fullName evidence="4">Xanthine dehydrogenase molybdenum binding subunit apoprotein</fullName>
    </submittedName>
</protein>
<keyword evidence="1" id="KW-0500">Molybdenum</keyword>
<sequence>MTKQATTPAEAVIGQAIDRVDGRLKVTGRAKYASEFPVEGLVYAQGVNSTIAKGDITRIDTAAAEAQPGVIRVITHENALKLASPDADRLELSTTSIAPVLQSPEINWYGEWVAVVVAETIEQAQYAARLVEVEYNRAEPKVDFAQDAGYAPDVQPKYERGDVDAGMAEADERVEVTYRTPVEHHHPMELHAVIAEWEDENLELHLCSQMVNDNAKGIADTFMIPKENVRIIAPFIGGGFGSKLQAQEHVMLAAMAAKMIGRPVQFTVTRQQMFTNTSLRQENLQRMRIGATRDGRLTALVHDTTSHTATNKEYQEPCGAASKMLYKVANNRVNYNLVPINLPYPWAMRAPGEATGSYALECAMDEMAWKLGMDPVEFRILNDTQVDPSNDKPFSSRLLTECLRIGAKKFGWADRPLEPRSRREGNWLVGYGVSAASRQAPLQLSAARVTVYRDGDTVTATVQTDATDIGTGTYTILAQTAADFLGIPVAAVTVQLGDSRFPISPGSGGSWGAASFTNGVRAACMKLMEEIKVAAGTDATEGQGIADLMDDADLSEYAAVGSAAPTEEFKNHSVYSFGANFCEVWVDVDTNMARLKRILTVGAAGTILNPKTAYSQVLGGLVMGHGMAFMEQSKVEKQYGNFITRSLADYHVPVNLDLADVQVVFLPEDDKIANPMGVKGIGELGICGVAGSLANAVFNATGKRMRDLPITPEKLITTKIEPGVTVSR</sequence>
<dbReference type="PANTHER" id="PTHR11908">
    <property type="entry name" value="XANTHINE DEHYDROGENASE"/>
    <property type="match status" value="1"/>
</dbReference>
<dbReference type="InterPro" id="IPR046867">
    <property type="entry name" value="AldOxase/xan_DH_MoCoBD2"/>
</dbReference>
<comment type="caution">
    <text evidence="4">The sequence shown here is derived from an EMBL/GenBank/DDBJ whole genome shotgun (WGS) entry which is preliminary data.</text>
</comment>
<dbReference type="GO" id="GO:0005506">
    <property type="term" value="F:iron ion binding"/>
    <property type="evidence" value="ECO:0007669"/>
    <property type="project" value="InterPro"/>
</dbReference>
<dbReference type="EMBL" id="PTJC01000008">
    <property type="protein sequence ID" value="PPK84223.1"/>
    <property type="molecule type" value="Genomic_DNA"/>
</dbReference>
<dbReference type="Pfam" id="PF01315">
    <property type="entry name" value="Ald_Xan_dh_C"/>
    <property type="match status" value="1"/>
</dbReference>
<reference evidence="4 5" key="1">
    <citation type="submission" date="2018-02" db="EMBL/GenBank/DDBJ databases">
        <title>Genomic Encyclopedia of Archaeal and Bacterial Type Strains, Phase II (KMG-II): from individual species to whole genera.</title>
        <authorList>
            <person name="Goeker M."/>
        </authorList>
    </citation>
    <scope>NUCLEOTIDE SEQUENCE [LARGE SCALE GENOMIC DNA]</scope>
    <source>
        <strain evidence="4 5">DSM 29526</strain>
    </source>
</reference>
<dbReference type="Gene3D" id="3.90.1170.50">
    <property type="entry name" value="Aldehyde oxidase/xanthine dehydrogenase, a/b hammerhead"/>
    <property type="match status" value="1"/>
</dbReference>
<evidence type="ECO:0000313" key="4">
    <source>
        <dbReference type="EMBL" id="PPK84223.1"/>
    </source>
</evidence>
<name>A0A2S6I032_9BACT</name>
<dbReference type="SUPFAM" id="SSF56003">
    <property type="entry name" value="Molybdenum cofactor-binding domain"/>
    <property type="match status" value="1"/>
</dbReference>
<dbReference type="InterPro" id="IPR036856">
    <property type="entry name" value="Ald_Oxase/Xan_DH_a/b_sf"/>
</dbReference>
<dbReference type="Pfam" id="PF02738">
    <property type="entry name" value="MoCoBD_1"/>
    <property type="match status" value="1"/>
</dbReference>
<keyword evidence="2" id="KW-0560">Oxidoreductase</keyword>
<evidence type="ECO:0000313" key="5">
    <source>
        <dbReference type="Proteomes" id="UP000237662"/>
    </source>
</evidence>